<sequence length="418" mass="46887">MSSTKRRAPGEGGLFKRADGMWTGSVDYSTGDGQRRQKRVYSKNRNEAKRKLDELKAELAKGIIPVSSTTTAAVWLRYWVDEIKKPKVRPNTYDWYEEAIRLHILPNINSKLKLKQLTPSDIRRMLDQIETSGNRQRAHKTLKVALKAAVTEGIIVRNVADAVDTPGHVKRSRGSLGAPAAKLVIRTAIELQESRDETAPLLATRWATAFLTGARPAELLGLEWDRVDFDNAVFDLSWQLQQLDKTHGCGDPDTNRQYPCGKKRPSFCPAAHWDFNDDFIYRECIGSFVWTKPKTSAGTRIVPIVPPLLAMLEQHRSDTAADENPHGLVWHRRDGRPLSKRDDAQAWRAVLTAAGLPRLEVYTTRHTASTLLQELGIPEEVRMQITGHSSAAAHAAYIHVDQTQTRAALGKLERVLLS</sequence>
<dbReference type="RefSeq" id="WP_012395544.1">
    <property type="nucleotide sequence ID" value="NC_010612.1"/>
</dbReference>
<evidence type="ECO:0000256" key="5">
    <source>
        <dbReference type="PROSITE-ProRule" id="PRU01248"/>
    </source>
</evidence>
<dbReference type="InterPro" id="IPR004107">
    <property type="entry name" value="Integrase_SAM-like_N"/>
</dbReference>
<dbReference type="GO" id="GO:0003677">
    <property type="term" value="F:DNA binding"/>
    <property type="evidence" value="ECO:0007669"/>
    <property type="project" value="UniProtKB-UniRule"/>
</dbReference>
<dbReference type="InterPro" id="IPR050808">
    <property type="entry name" value="Phage_Integrase"/>
</dbReference>
<keyword evidence="10" id="KW-1185">Reference proteome</keyword>
<dbReference type="PANTHER" id="PTHR30629">
    <property type="entry name" value="PROPHAGE INTEGRASE"/>
    <property type="match status" value="1"/>
</dbReference>
<dbReference type="InterPro" id="IPR013762">
    <property type="entry name" value="Integrase-like_cat_sf"/>
</dbReference>
<dbReference type="HOGENOM" id="CLU_027562_17_1_11"/>
<dbReference type="GO" id="GO:0006310">
    <property type="term" value="P:DNA recombination"/>
    <property type="evidence" value="ECO:0007669"/>
    <property type="project" value="UniProtKB-KW"/>
</dbReference>
<dbReference type="InterPro" id="IPR002104">
    <property type="entry name" value="Integrase_catalytic"/>
</dbReference>
<dbReference type="AlphaFoldDB" id="B2HPK6"/>
<keyword evidence="2" id="KW-0229">DNA integration</keyword>
<dbReference type="InterPro" id="IPR044068">
    <property type="entry name" value="CB"/>
</dbReference>
<keyword evidence="4" id="KW-0233">DNA recombination</keyword>
<dbReference type="eggNOG" id="COG0582">
    <property type="taxonomic scope" value="Bacteria"/>
</dbReference>
<evidence type="ECO:0000256" key="4">
    <source>
        <dbReference type="ARBA" id="ARBA00023172"/>
    </source>
</evidence>
<evidence type="ECO:0000259" key="8">
    <source>
        <dbReference type="PROSITE" id="PS51900"/>
    </source>
</evidence>
<dbReference type="EMBL" id="CP000854">
    <property type="protein sequence ID" value="ACC42358.1"/>
    <property type="molecule type" value="Genomic_DNA"/>
</dbReference>
<dbReference type="Gene3D" id="1.10.150.130">
    <property type="match status" value="1"/>
</dbReference>
<dbReference type="KEGG" id="mmi:MMAR_3950"/>
<dbReference type="PROSITE" id="PS51898">
    <property type="entry name" value="TYR_RECOMBINASE"/>
    <property type="match status" value="1"/>
</dbReference>
<organism evidence="9 10">
    <name type="scientific">Mycobacterium marinum (strain ATCC BAA-535 / M)</name>
    <dbReference type="NCBI Taxonomy" id="216594"/>
    <lineage>
        <taxon>Bacteria</taxon>
        <taxon>Bacillati</taxon>
        <taxon>Actinomycetota</taxon>
        <taxon>Actinomycetes</taxon>
        <taxon>Mycobacteriales</taxon>
        <taxon>Mycobacteriaceae</taxon>
        <taxon>Mycobacterium</taxon>
        <taxon>Mycobacterium ulcerans group</taxon>
    </lineage>
</organism>
<dbReference type="Gene3D" id="1.10.443.10">
    <property type="entry name" value="Intergrase catalytic core"/>
    <property type="match status" value="1"/>
</dbReference>
<dbReference type="Pfam" id="PF00589">
    <property type="entry name" value="Phage_integrase"/>
    <property type="match status" value="1"/>
</dbReference>
<dbReference type="InterPro" id="IPR011010">
    <property type="entry name" value="DNA_brk_join_enz"/>
</dbReference>
<dbReference type="SUPFAM" id="SSF56349">
    <property type="entry name" value="DNA breaking-rejoining enzymes"/>
    <property type="match status" value="1"/>
</dbReference>
<protein>
    <submittedName>
        <fullName evidence="9">Phage-related integrase</fullName>
    </submittedName>
</protein>
<feature type="domain" description="Core-binding (CB)" evidence="8">
    <location>
        <begin position="70"/>
        <end position="150"/>
    </location>
</feature>
<gene>
    <name evidence="9" type="ordered locus">MMAR_3950</name>
</gene>
<dbReference type="Pfam" id="PF14659">
    <property type="entry name" value="Phage_int_SAM_3"/>
    <property type="match status" value="1"/>
</dbReference>
<dbReference type="PANTHER" id="PTHR30629:SF2">
    <property type="entry name" value="PROPHAGE INTEGRASE INTS-RELATED"/>
    <property type="match status" value="1"/>
</dbReference>
<keyword evidence="3 5" id="KW-0238">DNA-binding</keyword>
<evidence type="ECO:0000256" key="1">
    <source>
        <dbReference type="ARBA" id="ARBA00008857"/>
    </source>
</evidence>
<feature type="domain" description="Tyr recombinase" evidence="7">
    <location>
        <begin position="181"/>
        <end position="410"/>
    </location>
</feature>
<evidence type="ECO:0000256" key="3">
    <source>
        <dbReference type="ARBA" id="ARBA00023125"/>
    </source>
</evidence>
<evidence type="ECO:0000313" key="9">
    <source>
        <dbReference type="EMBL" id="ACC42358.1"/>
    </source>
</evidence>
<dbReference type="Proteomes" id="UP000001190">
    <property type="component" value="Chromosome"/>
</dbReference>
<accession>B2HPK6</accession>
<comment type="similarity">
    <text evidence="1">Belongs to the 'phage' integrase family.</text>
</comment>
<feature type="region of interest" description="Disordered" evidence="6">
    <location>
        <begin position="22"/>
        <end position="46"/>
    </location>
</feature>
<evidence type="ECO:0000256" key="2">
    <source>
        <dbReference type="ARBA" id="ARBA00022908"/>
    </source>
</evidence>
<proteinExistence type="inferred from homology"/>
<evidence type="ECO:0000256" key="6">
    <source>
        <dbReference type="SAM" id="MobiDB-lite"/>
    </source>
</evidence>
<evidence type="ECO:0000313" key="10">
    <source>
        <dbReference type="Proteomes" id="UP000001190"/>
    </source>
</evidence>
<dbReference type="GO" id="GO:0015074">
    <property type="term" value="P:DNA integration"/>
    <property type="evidence" value="ECO:0007669"/>
    <property type="project" value="UniProtKB-KW"/>
</dbReference>
<dbReference type="InterPro" id="IPR010998">
    <property type="entry name" value="Integrase_recombinase_N"/>
</dbReference>
<dbReference type="PROSITE" id="PS51900">
    <property type="entry name" value="CB"/>
    <property type="match status" value="1"/>
</dbReference>
<name>B2HPK6_MYCMM</name>
<evidence type="ECO:0000259" key="7">
    <source>
        <dbReference type="PROSITE" id="PS51898"/>
    </source>
</evidence>
<reference evidence="9 10" key="1">
    <citation type="journal article" date="2008" name="Genome Res.">
        <title>Insights from the complete genome sequence of Mycobacterium marinum on the evolution of Mycobacterium tuberculosis.</title>
        <authorList>
            <person name="Stinear T.P."/>
            <person name="Seemann T."/>
            <person name="Harrison P.F."/>
            <person name="Jenkin G.A."/>
            <person name="Davies J.K."/>
            <person name="Johnson P.D."/>
            <person name="Abdellah Z."/>
            <person name="Arrowsmith C."/>
            <person name="Chillingworth T."/>
            <person name="Churcher C."/>
            <person name="Clarke K."/>
            <person name="Cronin A."/>
            <person name="Davis P."/>
            <person name="Goodhead I."/>
            <person name="Holroyd N."/>
            <person name="Jagels K."/>
            <person name="Lord A."/>
            <person name="Moule S."/>
            <person name="Mungall K."/>
            <person name="Norbertczak H."/>
            <person name="Quail M.A."/>
            <person name="Rabbinowitsch E."/>
            <person name="Walker D."/>
            <person name="White B."/>
            <person name="Whitehead S."/>
            <person name="Small P.L."/>
            <person name="Brosch R."/>
            <person name="Ramakrishnan L."/>
            <person name="Fischbach M.A."/>
            <person name="Parkhill J."/>
            <person name="Cole S.T."/>
        </authorList>
    </citation>
    <scope>NUCLEOTIDE SEQUENCE [LARGE SCALE GENOMIC DNA]</scope>
    <source>
        <strain evidence="10">ATCC BAA-535 / M</strain>
    </source>
</reference>
<dbReference type="STRING" id="216594.MMAR_3950"/>